<evidence type="ECO:0000256" key="1">
    <source>
        <dbReference type="ARBA" id="ARBA00008270"/>
    </source>
</evidence>
<comment type="similarity">
    <text evidence="1">Belongs to the PhzF family.</text>
</comment>
<dbReference type="NCBIfam" id="TIGR00654">
    <property type="entry name" value="PhzF_family"/>
    <property type="match status" value="1"/>
</dbReference>
<dbReference type="AlphaFoldDB" id="A0A2S0PC12"/>
<name>A0A2S0PC12_9NEIS</name>
<proteinExistence type="inferred from homology"/>
<dbReference type="PANTHER" id="PTHR13774:SF32">
    <property type="entry name" value="ANTISENSE-ENHANCING SEQUENCE 1"/>
    <property type="match status" value="1"/>
</dbReference>
<dbReference type="KEGG" id="maer:DAI18_13060"/>
<dbReference type="PANTHER" id="PTHR13774">
    <property type="entry name" value="PHENAZINE BIOSYNTHESIS PROTEIN"/>
    <property type="match status" value="1"/>
</dbReference>
<dbReference type="STRING" id="1122240.GCA_000620105_02616"/>
<dbReference type="PIRSF" id="PIRSF016184">
    <property type="entry name" value="PhzC_PhzF"/>
    <property type="match status" value="1"/>
</dbReference>
<evidence type="ECO:0000256" key="2">
    <source>
        <dbReference type="PIRSR" id="PIRSR016184-1"/>
    </source>
</evidence>
<dbReference type="OrthoDB" id="9788221at2"/>
<organism evidence="3 4">
    <name type="scientific">Microvirgula aerodenitrificans</name>
    <dbReference type="NCBI Taxonomy" id="57480"/>
    <lineage>
        <taxon>Bacteria</taxon>
        <taxon>Pseudomonadati</taxon>
        <taxon>Pseudomonadota</taxon>
        <taxon>Betaproteobacteria</taxon>
        <taxon>Neisseriales</taxon>
        <taxon>Aquaspirillaceae</taxon>
        <taxon>Microvirgula</taxon>
    </lineage>
</organism>
<dbReference type="EMBL" id="CP028519">
    <property type="protein sequence ID" value="AVY94863.1"/>
    <property type="molecule type" value="Genomic_DNA"/>
</dbReference>
<dbReference type="InterPro" id="IPR003719">
    <property type="entry name" value="Phenazine_PhzF-like"/>
</dbReference>
<reference evidence="3 4" key="1">
    <citation type="submission" date="2018-04" db="EMBL/GenBank/DDBJ databases">
        <title>Denitrifier Microvirgula.</title>
        <authorList>
            <person name="Anderson E."/>
            <person name="Jang J."/>
            <person name="Ishii S."/>
        </authorList>
    </citation>
    <scope>NUCLEOTIDE SEQUENCE [LARGE SCALE GENOMIC DNA]</scope>
    <source>
        <strain evidence="3 4">BE2.4</strain>
    </source>
</reference>
<dbReference type="GO" id="GO:0005737">
    <property type="term" value="C:cytoplasm"/>
    <property type="evidence" value="ECO:0007669"/>
    <property type="project" value="TreeGrafter"/>
</dbReference>
<dbReference type="SUPFAM" id="SSF54506">
    <property type="entry name" value="Diaminopimelate epimerase-like"/>
    <property type="match status" value="1"/>
</dbReference>
<sequence length="279" mass="29327">MPSYRFHLVNVFAETPFGGNPLAVFEPADGLDSTTMQAIAAQMNLSETTFVFPATEGGDARVRIFTPGYELPFAGHPVLGTAAVLARLRGLSASVRLEMAAGMFPIVLGEGGYAQLTAKPAQVRPFTGEQDALADMLGLGAGALRDARFVNTGTEQLLIELTSRDAVLACRPSAAGIDALCRNVTGAAMAYVWHVDGAVATVRLFFTHNGQVIEDPGTGSACANLGGWLASDGRRGLHWRLEQGHALNRPNVLDLEVDAAGVIRVGGRVMPVGSGQIDL</sequence>
<evidence type="ECO:0000313" key="4">
    <source>
        <dbReference type="Proteomes" id="UP000244173"/>
    </source>
</evidence>
<dbReference type="RefSeq" id="WP_028499616.1">
    <property type="nucleotide sequence ID" value="NZ_CP028519.1"/>
</dbReference>
<keyword evidence="4" id="KW-1185">Reference proteome</keyword>
<evidence type="ECO:0000313" key="3">
    <source>
        <dbReference type="EMBL" id="AVY94863.1"/>
    </source>
</evidence>
<feature type="active site" evidence="2">
    <location>
        <position position="47"/>
    </location>
</feature>
<accession>A0A2S0PC12</accession>
<gene>
    <name evidence="3" type="ORF">DAI18_13060</name>
</gene>
<protein>
    <submittedName>
        <fullName evidence="3">PhzF family phenazine biosynthesis protein</fullName>
    </submittedName>
</protein>
<dbReference type="Gene3D" id="3.10.310.10">
    <property type="entry name" value="Diaminopimelate Epimerase, Chain A, domain 1"/>
    <property type="match status" value="2"/>
</dbReference>
<dbReference type="Pfam" id="PF02567">
    <property type="entry name" value="PhzC-PhzF"/>
    <property type="match status" value="1"/>
</dbReference>
<dbReference type="GO" id="GO:0016853">
    <property type="term" value="F:isomerase activity"/>
    <property type="evidence" value="ECO:0007669"/>
    <property type="project" value="TreeGrafter"/>
</dbReference>
<dbReference type="Proteomes" id="UP000244173">
    <property type="component" value="Chromosome"/>
</dbReference>